<organism evidence="2 3">
    <name type="scientific">Motilimonas cestriensis</name>
    <dbReference type="NCBI Taxonomy" id="2742685"/>
    <lineage>
        <taxon>Bacteria</taxon>
        <taxon>Pseudomonadati</taxon>
        <taxon>Pseudomonadota</taxon>
        <taxon>Gammaproteobacteria</taxon>
        <taxon>Alteromonadales</taxon>
        <taxon>Alteromonadales genera incertae sedis</taxon>
        <taxon>Motilimonas</taxon>
    </lineage>
</organism>
<protein>
    <submittedName>
        <fullName evidence="2">Bifunctional GNAT family N-acetyltransferase/hotdog fold thioesterase</fullName>
    </submittedName>
</protein>
<name>A0ABS8W4P7_9GAMM</name>
<dbReference type="InterPro" id="IPR016181">
    <property type="entry name" value="Acyl_CoA_acyltransferase"/>
</dbReference>
<dbReference type="InterPro" id="IPR029069">
    <property type="entry name" value="HotDog_dom_sf"/>
</dbReference>
<dbReference type="SUPFAM" id="SSF54637">
    <property type="entry name" value="Thioesterase/thiol ester dehydrase-isomerase"/>
    <property type="match status" value="1"/>
</dbReference>
<dbReference type="InterPro" id="IPR039143">
    <property type="entry name" value="GNPNAT1-like"/>
</dbReference>
<evidence type="ECO:0000313" key="2">
    <source>
        <dbReference type="EMBL" id="MCE2593941.1"/>
    </source>
</evidence>
<reference evidence="2 3" key="1">
    <citation type="journal article" date="2022" name="Environ. Microbiol. Rep.">
        <title>Eco-phylogenetic analyses reveal divergent evolution of vitamin B12 metabolism in the marine bacterial family 'Psychromonadaceae'.</title>
        <authorList>
            <person name="Jin X."/>
            <person name="Yang Y."/>
            <person name="Cao H."/>
            <person name="Gao B."/>
            <person name="Zhao Z."/>
        </authorList>
    </citation>
    <scope>NUCLEOTIDE SEQUENCE [LARGE SCALE GENOMIC DNA]</scope>
    <source>
        <strain evidence="2 3">MKS20</strain>
    </source>
</reference>
<evidence type="ECO:0000313" key="3">
    <source>
        <dbReference type="Proteomes" id="UP001201273"/>
    </source>
</evidence>
<dbReference type="PANTHER" id="PTHR13355">
    <property type="entry name" value="GLUCOSAMINE 6-PHOSPHATE N-ACETYLTRANSFERASE"/>
    <property type="match status" value="1"/>
</dbReference>
<proteinExistence type="predicted"/>
<dbReference type="Proteomes" id="UP001201273">
    <property type="component" value="Unassembled WGS sequence"/>
</dbReference>
<dbReference type="InterPro" id="IPR000182">
    <property type="entry name" value="GNAT_dom"/>
</dbReference>
<evidence type="ECO:0000259" key="1">
    <source>
        <dbReference type="PROSITE" id="PS51186"/>
    </source>
</evidence>
<feature type="domain" description="N-acetyltransferase" evidence="1">
    <location>
        <begin position="7"/>
        <end position="145"/>
    </location>
</feature>
<dbReference type="Pfam" id="PF00583">
    <property type="entry name" value="Acetyltransf_1"/>
    <property type="match status" value="1"/>
</dbReference>
<keyword evidence="3" id="KW-1185">Reference proteome</keyword>
<dbReference type="EMBL" id="JAIMJA010000003">
    <property type="protein sequence ID" value="MCE2593941.1"/>
    <property type="molecule type" value="Genomic_DNA"/>
</dbReference>
<dbReference type="CDD" id="cd04301">
    <property type="entry name" value="NAT_SF"/>
    <property type="match status" value="1"/>
</dbReference>
<dbReference type="Gene3D" id="3.10.129.10">
    <property type="entry name" value="Hotdog Thioesterase"/>
    <property type="match status" value="1"/>
</dbReference>
<sequence>MYHIFEPTTETELDDYFHFRWSILNAPLQLPIGSEKDGYDPHALHRMIRDRDGKPLAVGRVYVTDADEAQIRYMAVEPSHRGKGIGALLLKALEQAARDEGAKRIVLLSRIKAISFFEKFGYVAAQREPHRMEGTQLLQMIKQLAPAKSLLRVPELCLALERVWAEQIPISEKMGITVYQYTGERFETRASLHANVNTKHAMFAGSIYSQATLTAWGLCWLKMKEQGFDGEIVVAKGEIAYRQPVTELPRAVILKDHIEGSFAGLKKGCKVKVKMSVSIISGEQNAADFEGLFIILPRESQSEPPPLSDIYSVANE</sequence>
<dbReference type="SUPFAM" id="SSF55729">
    <property type="entry name" value="Acyl-CoA N-acyltransferases (Nat)"/>
    <property type="match status" value="1"/>
</dbReference>
<dbReference type="RefSeq" id="WP_233051525.1">
    <property type="nucleotide sequence ID" value="NZ_JAIMJA010000003.1"/>
</dbReference>
<gene>
    <name evidence="2" type="ORF">K6Y31_03825</name>
</gene>
<dbReference type="PROSITE" id="PS51186">
    <property type="entry name" value="GNAT"/>
    <property type="match status" value="1"/>
</dbReference>
<dbReference type="InterPro" id="IPR012660">
    <property type="entry name" value="YiiD_C"/>
</dbReference>
<comment type="caution">
    <text evidence="2">The sequence shown here is derived from an EMBL/GenBank/DDBJ whole genome shotgun (WGS) entry which is preliminary data.</text>
</comment>
<dbReference type="NCBIfam" id="TIGR02447">
    <property type="entry name" value="yiiD_Cterm"/>
    <property type="match status" value="1"/>
</dbReference>
<dbReference type="PANTHER" id="PTHR13355:SF22">
    <property type="entry name" value="SLL0786 PROTEIN"/>
    <property type="match status" value="1"/>
</dbReference>
<accession>A0ABS8W4P7</accession>
<dbReference type="Pfam" id="PF09500">
    <property type="entry name" value="YiiD_C"/>
    <property type="match status" value="1"/>
</dbReference>
<dbReference type="Gene3D" id="3.40.630.30">
    <property type="match status" value="1"/>
</dbReference>